<comment type="similarity">
    <text evidence="1">Belongs to the PrpD family.</text>
</comment>
<dbReference type="Gene3D" id="1.10.4100.10">
    <property type="entry name" value="2-methylcitrate dehydratase PrpD"/>
    <property type="match status" value="1"/>
</dbReference>
<proteinExistence type="inferred from homology"/>
<dbReference type="InterPro" id="IPR036148">
    <property type="entry name" value="MmgE/PrpD_sf"/>
</dbReference>
<dbReference type="KEGG" id="erz:ER308_13620"/>
<dbReference type="PANTHER" id="PTHR16943:SF8">
    <property type="entry name" value="2-METHYLCITRATE DEHYDRATASE"/>
    <property type="match status" value="1"/>
</dbReference>
<reference evidence="4 5" key="1">
    <citation type="submission" date="2019-01" db="EMBL/GenBank/DDBJ databases">
        <title>Egibacter rhizosphaerae EGI 80759T.</title>
        <authorList>
            <person name="Chen D.-D."/>
            <person name="Tian Y."/>
            <person name="Jiao J.-Y."/>
            <person name="Zhang X.-T."/>
            <person name="Zhang Y.-G."/>
            <person name="Zhang Y."/>
            <person name="Xiao M."/>
            <person name="Shu W.-S."/>
            <person name="Li W.-J."/>
        </authorList>
    </citation>
    <scope>NUCLEOTIDE SEQUENCE [LARGE SCALE GENOMIC DNA]</scope>
    <source>
        <strain evidence="4 5">EGI 80759</strain>
    </source>
</reference>
<evidence type="ECO:0000313" key="5">
    <source>
        <dbReference type="Proteomes" id="UP000291469"/>
    </source>
</evidence>
<dbReference type="OrthoDB" id="9797528at2"/>
<dbReference type="InterPro" id="IPR042188">
    <property type="entry name" value="MmgE/PrpD_sf_2"/>
</dbReference>
<keyword evidence="5" id="KW-1185">Reference proteome</keyword>
<dbReference type="RefSeq" id="WP_131155495.1">
    <property type="nucleotide sequence ID" value="NZ_CP036402.1"/>
</dbReference>
<name>A0A411YHB3_9ACTN</name>
<evidence type="ECO:0000259" key="2">
    <source>
        <dbReference type="Pfam" id="PF03972"/>
    </source>
</evidence>
<dbReference type="Proteomes" id="UP000291469">
    <property type="component" value="Chromosome"/>
</dbReference>
<feature type="domain" description="MmgE/PrpD C-terminal" evidence="3">
    <location>
        <begin position="267"/>
        <end position="430"/>
    </location>
</feature>
<dbReference type="Pfam" id="PF03972">
    <property type="entry name" value="MmgE_PrpD_N"/>
    <property type="match status" value="1"/>
</dbReference>
<gene>
    <name evidence="4" type="ORF">ER308_13620</name>
</gene>
<dbReference type="EMBL" id="CP036402">
    <property type="protein sequence ID" value="QBI20499.1"/>
    <property type="molecule type" value="Genomic_DNA"/>
</dbReference>
<dbReference type="PANTHER" id="PTHR16943">
    <property type="entry name" value="2-METHYLCITRATE DEHYDRATASE-RELATED"/>
    <property type="match status" value="1"/>
</dbReference>
<dbReference type="InterPro" id="IPR005656">
    <property type="entry name" value="MmgE_PrpD"/>
</dbReference>
<dbReference type="Pfam" id="PF19305">
    <property type="entry name" value="MmgE_PrpD_C"/>
    <property type="match status" value="1"/>
</dbReference>
<feature type="domain" description="MmgE/PrpD N-terminal" evidence="2">
    <location>
        <begin position="10"/>
        <end position="247"/>
    </location>
</feature>
<sequence length="452" mass="46688">MAEDRTVEGRLGDYVATTSRPRPDVAHHATRAVVDWFAAAAVGGDRPPARALRAALADERTGSARLVPDGAPAGTRAAALVNATAAHTAEVDDIFRDGVYHPGAPTIAAALAVAQRDHADGAALLDAVTTGVEVSTRVAAAVQPAHYRFWHTTGTVGTLGAAAAVARLAGADATQAEHALAHATTLAAGLQQAFRSDAMSKPLHAGHAADAGTLAALGAREGLTGAPGLLAGPRGFGAAMSADVDWDAALADLGERANIEAITFKNHTACGHAFAPIDGALELRERVGVRADDVAEVEVATYGAAIEVAGNPHPTTPFEAQFSIPFCVASALEGGSVRLRAFEPDRLTDERIARLTDRIRLRTDADLDAAFPGRRGARVTITTTDGRQEMVERTSRRGDPESPLTDVELGDKFLELTEPVIGADAARTALATLWEVAGVADVTALPLAGGRP</sequence>
<accession>A0A411YHB3</accession>
<dbReference type="InterPro" id="IPR045337">
    <property type="entry name" value="MmgE_PrpD_C"/>
</dbReference>
<evidence type="ECO:0000313" key="4">
    <source>
        <dbReference type="EMBL" id="QBI20499.1"/>
    </source>
</evidence>
<dbReference type="InterPro" id="IPR042183">
    <property type="entry name" value="MmgE/PrpD_sf_1"/>
</dbReference>
<dbReference type="SUPFAM" id="SSF103378">
    <property type="entry name" value="2-methylcitrate dehydratase PrpD"/>
    <property type="match status" value="1"/>
</dbReference>
<organism evidence="4 5">
    <name type="scientific">Egibacter rhizosphaerae</name>
    <dbReference type="NCBI Taxonomy" id="1670831"/>
    <lineage>
        <taxon>Bacteria</taxon>
        <taxon>Bacillati</taxon>
        <taxon>Actinomycetota</taxon>
        <taxon>Nitriliruptoria</taxon>
        <taxon>Egibacterales</taxon>
        <taxon>Egibacteraceae</taxon>
        <taxon>Egibacter</taxon>
    </lineage>
</organism>
<dbReference type="InterPro" id="IPR045336">
    <property type="entry name" value="MmgE_PrpD_N"/>
</dbReference>
<evidence type="ECO:0000259" key="3">
    <source>
        <dbReference type="Pfam" id="PF19305"/>
    </source>
</evidence>
<protein>
    <submittedName>
        <fullName evidence="4">MmgE/PrpD family protein</fullName>
    </submittedName>
</protein>
<dbReference type="Gene3D" id="3.30.1330.120">
    <property type="entry name" value="2-methylcitrate dehydratase PrpD"/>
    <property type="match status" value="1"/>
</dbReference>
<evidence type="ECO:0000256" key="1">
    <source>
        <dbReference type="ARBA" id="ARBA00006174"/>
    </source>
</evidence>
<dbReference type="AlphaFoldDB" id="A0A411YHB3"/>
<dbReference type="GO" id="GO:0016829">
    <property type="term" value="F:lyase activity"/>
    <property type="evidence" value="ECO:0007669"/>
    <property type="project" value="InterPro"/>
</dbReference>